<dbReference type="Pfam" id="PF12697">
    <property type="entry name" value="Abhydrolase_6"/>
    <property type="match status" value="1"/>
</dbReference>
<dbReference type="Gene3D" id="3.40.50.1820">
    <property type="entry name" value="alpha/beta hydrolase"/>
    <property type="match status" value="1"/>
</dbReference>
<dbReference type="SUPFAM" id="SSF53474">
    <property type="entry name" value="alpha/beta-Hydrolases"/>
    <property type="match status" value="1"/>
</dbReference>
<sequence>MNRKSFSADGGEVVYWVDVSAGPGRPWIVFLPGLTADHALFDAQMAHFAGKANCLVWDAPAHGASRPYPLSFTMDDLARVLHGIQEFEGIGRPVLVGQSLGGYISQAFIDLYPGKAAGFVSIDSAPLKRKYYPTWEVKFLRHTKGMYQAIPWALLKRWGAWGVATTERGRAKMLSFMDGYTKEEYVDLAAHGYRALADAIEAERDYDIECPTLLLCGDKDRAGDVRPFNRKWAAGEGLSLVWVPGAGHNSNVDAPVFVNAQIESFIAGLGL</sequence>
<reference evidence="4" key="1">
    <citation type="submission" date="2016-10" db="EMBL/GenBank/DDBJ databases">
        <authorList>
            <person name="Varghese N."/>
            <person name="Submissions S."/>
        </authorList>
    </citation>
    <scope>NUCLEOTIDE SEQUENCE [LARGE SCALE GENOMIC DNA]</scope>
    <source>
        <strain evidence="4">KHGC19</strain>
    </source>
</reference>
<gene>
    <name evidence="3" type="ORF">SAMN05216446_1688</name>
</gene>
<dbReference type="AlphaFoldDB" id="A0A1H9R4B4"/>
<evidence type="ECO:0000256" key="1">
    <source>
        <dbReference type="ARBA" id="ARBA00022801"/>
    </source>
</evidence>
<accession>A0A1H9R4B4</accession>
<dbReference type="Proteomes" id="UP000199128">
    <property type="component" value="Unassembled WGS sequence"/>
</dbReference>
<dbReference type="InterPro" id="IPR029058">
    <property type="entry name" value="AB_hydrolase_fold"/>
</dbReference>
<dbReference type="InterPro" id="IPR050266">
    <property type="entry name" value="AB_hydrolase_sf"/>
</dbReference>
<dbReference type="InterPro" id="IPR000073">
    <property type="entry name" value="AB_hydrolase_1"/>
</dbReference>
<organism evidence="3 4">
    <name type="scientific">Parafannyhessea umbonata</name>
    <dbReference type="NCBI Taxonomy" id="604330"/>
    <lineage>
        <taxon>Bacteria</taxon>
        <taxon>Bacillati</taxon>
        <taxon>Actinomycetota</taxon>
        <taxon>Coriobacteriia</taxon>
        <taxon>Coriobacteriales</taxon>
        <taxon>Atopobiaceae</taxon>
        <taxon>Parafannyhessea</taxon>
    </lineage>
</organism>
<dbReference type="EMBL" id="FOGP01000007">
    <property type="protein sequence ID" value="SER67447.1"/>
    <property type="molecule type" value="Genomic_DNA"/>
</dbReference>
<protein>
    <submittedName>
        <fullName evidence="3">Pimeloyl-ACP methyl ester carboxylesterase</fullName>
    </submittedName>
</protein>
<dbReference type="GO" id="GO:0016020">
    <property type="term" value="C:membrane"/>
    <property type="evidence" value="ECO:0007669"/>
    <property type="project" value="TreeGrafter"/>
</dbReference>
<evidence type="ECO:0000313" key="4">
    <source>
        <dbReference type="Proteomes" id="UP000199128"/>
    </source>
</evidence>
<keyword evidence="1" id="KW-0378">Hydrolase</keyword>
<feature type="domain" description="AB hydrolase-1" evidence="2">
    <location>
        <begin position="28"/>
        <end position="260"/>
    </location>
</feature>
<dbReference type="PANTHER" id="PTHR43798:SF31">
    <property type="entry name" value="AB HYDROLASE SUPERFAMILY PROTEIN YCLE"/>
    <property type="match status" value="1"/>
</dbReference>
<evidence type="ECO:0000313" key="3">
    <source>
        <dbReference type="EMBL" id="SER67447.1"/>
    </source>
</evidence>
<dbReference type="PANTHER" id="PTHR43798">
    <property type="entry name" value="MONOACYLGLYCEROL LIPASE"/>
    <property type="match status" value="1"/>
</dbReference>
<evidence type="ECO:0000259" key="2">
    <source>
        <dbReference type="Pfam" id="PF12697"/>
    </source>
</evidence>
<dbReference type="GO" id="GO:0016787">
    <property type="term" value="F:hydrolase activity"/>
    <property type="evidence" value="ECO:0007669"/>
    <property type="project" value="UniProtKB-KW"/>
</dbReference>
<proteinExistence type="predicted"/>
<name>A0A1H9R4B4_9ACTN</name>
<dbReference type="RefSeq" id="WP_091009816.1">
    <property type="nucleotide sequence ID" value="NZ_FOGP01000007.1"/>
</dbReference>